<dbReference type="EMBL" id="GGEC01075822">
    <property type="protein sequence ID" value="MBX56306.1"/>
    <property type="molecule type" value="Transcribed_RNA"/>
</dbReference>
<protein>
    <submittedName>
        <fullName evidence="1">Uncharacterized protein</fullName>
    </submittedName>
</protein>
<organism evidence="1">
    <name type="scientific">Rhizophora mucronata</name>
    <name type="common">Asiatic mangrove</name>
    <dbReference type="NCBI Taxonomy" id="61149"/>
    <lineage>
        <taxon>Eukaryota</taxon>
        <taxon>Viridiplantae</taxon>
        <taxon>Streptophyta</taxon>
        <taxon>Embryophyta</taxon>
        <taxon>Tracheophyta</taxon>
        <taxon>Spermatophyta</taxon>
        <taxon>Magnoliopsida</taxon>
        <taxon>eudicotyledons</taxon>
        <taxon>Gunneridae</taxon>
        <taxon>Pentapetalae</taxon>
        <taxon>rosids</taxon>
        <taxon>fabids</taxon>
        <taxon>Malpighiales</taxon>
        <taxon>Rhizophoraceae</taxon>
        <taxon>Rhizophora</taxon>
    </lineage>
</organism>
<name>A0A2P2PNI4_RHIMU</name>
<sequence length="103" mass="12022">MNHTQGFIQMFKQRFKLKSMIGKMVSRNYMLSFCPSLRSVELPCKFISFCWRKHARLFDNELSVIKNLQVRCAQDYIFVNRISTEAWESLVNGTASCSQKVAC</sequence>
<evidence type="ECO:0000313" key="1">
    <source>
        <dbReference type="EMBL" id="MBX56306.1"/>
    </source>
</evidence>
<reference evidence="1" key="1">
    <citation type="submission" date="2018-02" db="EMBL/GenBank/DDBJ databases">
        <title>Rhizophora mucronata_Transcriptome.</title>
        <authorList>
            <person name="Meera S.P."/>
            <person name="Sreeshan A."/>
            <person name="Augustine A."/>
        </authorList>
    </citation>
    <scope>NUCLEOTIDE SEQUENCE</scope>
    <source>
        <tissue evidence="1">Leaf</tissue>
    </source>
</reference>
<dbReference type="AlphaFoldDB" id="A0A2P2PNI4"/>
<proteinExistence type="predicted"/>
<accession>A0A2P2PNI4</accession>